<dbReference type="InterPro" id="IPR002060">
    <property type="entry name" value="Squ/phyt_synthse"/>
</dbReference>
<dbReference type="EMBL" id="JAINDJ010000005">
    <property type="protein sequence ID" value="KAG9447184.1"/>
    <property type="molecule type" value="Genomic_DNA"/>
</dbReference>
<accession>A0AAV7EER7</accession>
<dbReference type="AlphaFoldDB" id="A0AAV7EER7"/>
<proteinExistence type="predicted"/>
<dbReference type="Pfam" id="PF00494">
    <property type="entry name" value="SQS_PSY"/>
    <property type="match status" value="1"/>
</dbReference>
<comment type="caution">
    <text evidence="1">The sequence shown here is derived from an EMBL/GenBank/DDBJ whole genome shotgun (WGS) entry which is preliminary data.</text>
</comment>
<dbReference type="Gene3D" id="1.10.600.10">
    <property type="entry name" value="Farnesyl Diphosphate Synthase"/>
    <property type="match status" value="1"/>
</dbReference>
<protein>
    <submittedName>
        <fullName evidence="1">Uncharacterized protein</fullName>
    </submittedName>
</protein>
<sequence>MNGASKFNGIQAAFSYCVQQVRTYDYHPYLCLLHLPPTMRKAAFALRAFNVETARAMDVVSNPMTGIGRLLWWQEAIDKIFSKKKVEHPTAQVLSAIISEHKISKSWLKKSVEARWHPLNSS</sequence>
<evidence type="ECO:0000313" key="2">
    <source>
        <dbReference type="Proteomes" id="UP000825729"/>
    </source>
</evidence>
<name>A0AAV7EER7_ARIFI</name>
<gene>
    <name evidence="1" type="ORF">H6P81_013312</name>
</gene>
<organism evidence="1 2">
    <name type="scientific">Aristolochia fimbriata</name>
    <name type="common">White veined hardy Dutchman's pipe vine</name>
    <dbReference type="NCBI Taxonomy" id="158543"/>
    <lineage>
        <taxon>Eukaryota</taxon>
        <taxon>Viridiplantae</taxon>
        <taxon>Streptophyta</taxon>
        <taxon>Embryophyta</taxon>
        <taxon>Tracheophyta</taxon>
        <taxon>Spermatophyta</taxon>
        <taxon>Magnoliopsida</taxon>
        <taxon>Magnoliidae</taxon>
        <taxon>Piperales</taxon>
        <taxon>Aristolochiaceae</taxon>
        <taxon>Aristolochia</taxon>
    </lineage>
</organism>
<dbReference type="Proteomes" id="UP000825729">
    <property type="component" value="Unassembled WGS sequence"/>
</dbReference>
<dbReference type="InterPro" id="IPR008949">
    <property type="entry name" value="Isoprenoid_synthase_dom_sf"/>
</dbReference>
<keyword evidence="2" id="KW-1185">Reference proteome</keyword>
<dbReference type="SUPFAM" id="SSF48576">
    <property type="entry name" value="Terpenoid synthases"/>
    <property type="match status" value="1"/>
</dbReference>
<reference evidence="1 2" key="1">
    <citation type="submission" date="2021-07" db="EMBL/GenBank/DDBJ databases">
        <title>The Aristolochia fimbriata genome: insights into angiosperm evolution, floral development and chemical biosynthesis.</title>
        <authorList>
            <person name="Jiao Y."/>
        </authorList>
    </citation>
    <scope>NUCLEOTIDE SEQUENCE [LARGE SCALE GENOMIC DNA]</scope>
    <source>
        <strain evidence="1">IBCAS-2021</strain>
        <tissue evidence="1">Leaf</tissue>
    </source>
</reference>
<evidence type="ECO:0000313" key="1">
    <source>
        <dbReference type="EMBL" id="KAG9447184.1"/>
    </source>
</evidence>